<reference evidence="1" key="1">
    <citation type="submission" date="2018-02" db="EMBL/GenBank/DDBJ databases">
        <title>Rhizophora mucronata_Transcriptome.</title>
        <authorList>
            <person name="Meera S.P."/>
            <person name="Sreeshan A."/>
            <person name="Augustine A."/>
        </authorList>
    </citation>
    <scope>NUCLEOTIDE SEQUENCE</scope>
    <source>
        <tissue evidence="1">Leaf</tissue>
    </source>
</reference>
<proteinExistence type="predicted"/>
<accession>A0A2P2PZN3</accession>
<organism evidence="1">
    <name type="scientific">Rhizophora mucronata</name>
    <name type="common">Asiatic mangrove</name>
    <dbReference type="NCBI Taxonomy" id="61149"/>
    <lineage>
        <taxon>Eukaryota</taxon>
        <taxon>Viridiplantae</taxon>
        <taxon>Streptophyta</taxon>
        <taxon>Embryophyta</taxon>
        <taxon>Tracheophyta</taxon>
        <taxon>Spermatophyta</taxon>
        <taxon>Magnoliopsida</taxon>
        <taxon>eudicotyledons</taxon>
        <taxon>Gunneridae</taxon>
        <taxon>Pentapetalae</taxon>
        <taxon>rosids</taxon>
        <taxon>fabids</taxon>
        <taxon>Malpighiales</taxon>
        <taxon>Rhizophoraceae</taxon>
        <taxon>Rhizophora</taxon>
    </lineage>
</organism>
<sequence>MLSRLLGNDQIPAVGAFGILRLQGKEKGHKK</sequence>
<evidence type="ECO:0000313" key="1">
    <source>
        <dbReference type="EMBL" id="MBX60133.1"/>
    </source>
</evidence>
<protein>
    <submittedName>
        <fullName evidence="1">Uncharacterized protein</fullName>
    </submittedName>
</protein>
<dbReference type="EMBL" id="GGEC01079649">
    <property type="protein sequence ID" value="MBX60133.1"/>
    <property type="molecule type" value="Transcribed_RNA"/>
</dbReference>
<name>A0A2P2PZN3_RHIMU</name>
<dbReference type="AlphaFoldDB" id="A0A2P2PZN3"/>